<protein>
    <recommendedName>
        <fullName evidence="1">Glycosyl hydrolase family 36 C-terminal domain-containing protein</fullName>
    </recommendedName>
</protein>
<dbReference type="InterPro" id="IPR013780">
    <property type="entry name" value="Glyco_hydro_b"/>
</dbReference>
<sequence>MSPFVNVDKSQAIGFYFQKYADSNGSLHTLKFTGFDESKIYQVNESEIYGGDELMNVGIYPFLVSDYQSLKFLIKEVK</sequence>
<evidence type="ECO:0000259" key="1">
    <source>
        <dbReference type="Pfam" id="PF16874"/>
    </source>
</evidence>
<dbReference type="Pfam" id="PF16874">
    <property type="entry name" value="Glyco_hydro_36C"/>
    <property type="match status" value="1"/>
</dbReference>
<dbReference type="Proteomes" id="UP000480303">
    <property type="component" value="Unassembled WGS sequence"/>
</dbReference>
<feature type="domain" description="Glycosyl hydrolase family 36 C-terminal" evidence="1">
    <location>
        <begin position="4"/>
        <end position="72"/>
    </location>
</feature>
<proteinExistence type="predicted"/>
<evidence type="ECO:0000313" key="3">
    <source>
        <dbReference type="Proteomes" id="UP000480303"/>
    </source>
</evidence>
<dbReference type="InterPro" id="IPR031705">
    <property type="entry name" value="Glyco_hydro_36_C"/>
</dbReference>
<reference evidence="2 3" key="1">
    <citation type="submission" date="2020-02" db="EMBL/GenBank/DDBJ databases">
        <title>Draft genome sequence of Lactococcus sp. Hs30E4-3.</title>
        <authorList>
            <person name="Noda S."/>
            <person name="Yuki M."/>
            <person name="Ohkuma M."/>
        </authorList>
    </citation>
    <scope>NUCLEOTIDE SEQUENCE [LARGE SCALE GENOMIC DNA]</scope>
    <source>
        <strain evidence="2 3">Hs30E4-3</strain>
    </source>
</reference>
<keyword evidence="3" id="KW-1185">Reference proteome</keyword>
<accession>A0A6A0BE70</accession>
<gene>
    <name evidence="2" type="ORF">Hs30E_16470</name>
</gene>
<comment type="caution">
    <text evidence="2">The sequence shown here is derived from an EMBL/GenBank/DDBJ whole genome shotgun (WGS) entry which is preliminary data.</text>
</comment>
<evidence type="ECO:0000313" key="2">
    <source>
        <dbReference type="EMBL" id="GFH43096.1"/>
    </source>
</evidence>
<dbReference type="EMBL" id="BLLI01000056">
    <property type="protein sequence ID" value="GFH43096.1"/>
    <property type="molecule type" value="Genomic_DNA"/>
</dbReference>
<dbReference type="Gene3D" id="2.60.40.1180">
    <property type="entry name" value="Golgi alpha-mannosidase II"/>
    <property type="match status" value="1"/>
</dbReference>
<dbReference type="AlphaFoldDB" id="A0A6A0BE70"/>
<dbReference type="RefSeq" id="WP_228462033.1">
    <property type="nucleotide sequence ID" value="NZ_BLLI01000056.1"/>
</dbReference>
<organism evidence="2 3">
    <name type="scientific">Pseudolactococcus hodotermopsidis</name>
    <dbReference type="NCBI Taxonomy" id="2709157"/>
    <lineage>
        <taxon>Bacteria</taxon>
        <taxon>Bacillati</taxon>
        <taxon>Bacillota</taxon>
        <taxon>Bacilli</taxon>
        <taxon>Lactobacillales</taxon>
        <taxon>Streptococcaceae</taxon>
        <taxon>Pseudolactococcus</taxon>
    </lineage>
</organism>
<name>A0A6A0BE70_9LACT</name>